<evidence type="ECO:0000256" key="2">
    <source>
        <dbReference type="ARBA" id="ARBA00022801"/>
    </source>
</evidence>
<accession>A0A139GY01</accession>
<evidence type="ECO:0000259" key="3">
    <source>
        <dbReference type="Pfam" id="PF00135"/>
    </source>
</evidence>
<dbReference type="InterPro" id="IPR029058">
    <property type="entry name" value="AB_hydrolase_fold"/>
</dbReference>
<dbReference type="SUPFAM" id="SSF53474">
    <property type="entry name" value="alpha/beta-Hydrolases"/>
    <property type="match status" value="1"/>
</dbReference>
<organism evidence="4 5">
    <name type="scientific">Pseudocercospora eumusae</name>
    <dbReference type="NCBI Taxonomy" id="321146"/>
    <lineage>
        <taxon>Eukaryota</taxon>
        <taxon>Fungi</taxon>
        <taxon>Dikarya</taxon>
        <taxon>Ascomycota</taxon>
        <taxon>Pezizomycotina</taxon>
        <taxon>Dothideomycetes</taxon>
        <taxon>Dothideomycetidae</taxon>
        <taxon>Mycosphaerellales</taxon>
        <taxon>Mycosphaerellaceae</taxon>
        <taxon>Pseudocercospora</taxon>
    </lineage>
</organism>
<reference evidence="4 5" key="1">
    <citation type="submission" date="2015-07" db="EMBL/GenBank/DDBJ databases">
        <title>Comparative genomics of the Sigatoka disease complex on banana suggests a link between parallel evolutionary changes in Pseudocercospora fijiensis and Pseudocercospora eumusae and increased virulence on the banana host.</title>
        <authorList>
            <person name="Chang T.-C."/>
            <person name="Salvucci A."/>
            <person name="Crous P.W."/>
            <person name="Stergiopoulos I."/>
        </authorList>
    </citation>
    <scope>NUCLEOTIDE SEQUENCE [LARGE SCALE GENOMIC DNA]</scope>
    <source>
        <strain evidence="4 5">CBS 114824</strain>
    </source>
</reference>
<protein>
    <recommendedName>
        <fullName evidence="3">Carboxylesterase type B domain-containing protein</fullName>
    </recommendedName>
</protein>
<feature type="domain" description="Carboxylesterase type B" evidence="3">
    <location>
        <begin position="17"/>
        <end position="176"/>
    </location>
</feature>
<dbReference type="STRING" id="321146.A0A139GY01"/>
<dbReference type="PANTHER" id="PTHR43918">
    <property type="entry name" value="ACETYLCHOLINESTERASE"/>
    <property type="match status" value="1"/>
</dbReference>
<dbReference type="Proteomes" id="UP000070133">
    <property type="component" value="Unassembled WGS sequence"/>
</dbReference>
<evidence type="ECO:0000313" key="5">
    <source>
        <dbReference type="Proteomes" id="UP000070133"/>
    </source>
</evidence>
<comment type="similarity">
    <text evidence="1">Belongs to the type-B carboxylesterase/lipase family.</text>
</comment>
<dbReference type="AlphaFoldDB" id="A0A139GY01"/>
<dbReference type="Gene3D" id="3.40.50.1820">
    <property type="entry name" value="alpha/beta hydrolase"/>
    <property type="match status" value="2"/>
</dbReference>
<proteinExistence type="inferred from homology"/>
<keyword evidence="5" id="KW-1185">Reference proteome</keyword>
<dbReference type="GO" id="GO:0052689">
    <property type="term" value="F:carboxylic ester hydrolase activity"/>
    <property type="evidence" value="ECO:0007669"/>
    <property type="project" value="TreeGrafter"/>
</dbReference>
<gene>
    <name evidence="4" type="ORF">AC578_9588</name>
</gene>
<sequence length="401" mass="44530">MINRVKDLFSTPRAMATIHLPQGAYRGIERDGILTYHNIPYAAPFKRFQAPEPPEPSEEIHDATHFGALCPQKPSRLTIVTGPMPSDCGPQDEYHCNVLSIYAPIASSHDLLPIICFAHGGKFMGGGSQVSWYDGSRLARDAHAIVICINYRLGAFGNLQTERRQLPCATRDVVRALDAGAFHMSTMLQIRPDLLRRAIIQSRPGGISQTVAKQVEVREMINEALPHGVTLDSATTAQLLEAQTRTMMASPGMLPPFLPTVSEHHHKPSKRKFQVLLGWNKDDYSCFAKLSNMDLKSGAILLSHTLVKHPSTELADLFRKDGHDFTLFELSWRGEGCELGAVHCIDLPMVFGTEEAWKAAPMLGSTPWEEWDRRGKILRLAWGAFARDGTKPRSVEGLTVF</sequence>
<dbReference type="InterPro" id="IPR050654">
    <property type="entry name" value="AChE-related_enzymes"/>
</dbReference>
<dbReference type="EMBL" id="LFZN01000234">
    <property type="protein sequence ID" value="KXS95087.1"/>
    <property type="molecule type" value="Genomic_DNA"/>
</dbReference>
<evidence type="ECO:0000313" key="4">
    <source>
        <dbReference type="EMBL" id="KXS95087.1"/>
    </source>
</evidence>
<evidence type="ECO:0000256" key="1">
    <source>
        <dbReference type="ARBA" id="ARBA00005964"/>
    </source>
</evidence>
<dbReference type="InterPro" id="IPR002018">
    <property type="entry name" value="CarbesteraseB"/>
</dbReference>
<dbReference type="Pfam" id="PF00135">
    <property type="entry name" value="COesterase"/>
    <property type="match status" value="1"/>
</dbReference>
<keyword evidence="2" id="KW-0378">Hydrolase</keyword>
<dbReference type="PANTHER" id="PTHR43918:SF4">
    <property type="entry name" value="CARBOXYLIC ESTER HYDROLASE"/>
    <property type="match status" value="1"/>
</dbReference>
<comment type="caution">
    <text evidence="4">The sequence shown here is derived from an EMBL/GenBank/DDBJ whole genome shotgun (WGS) entry which is preliminary data.</text>
</comment>
<dbReference type="OrthoDB" id="408631at2759"/>
<name>A0A139GY01_9PEZI</name>